<name>A0A412VF42_9BACE</name>
<feature type="region of interest" description="Disordered" evidence="1">
    <location>
        <begin position="24"/>
        <end position="76"/>
    </location>
</feature>
<evidence type="ECO:0000256" key="1">
    <source>
        <dbReference type="SAM" id="MobiDB-lite"/>
    </source>
</evidence>
<dbReference type="RefSeq" id="WP_117811716.1">
    <property type="nucleotide sequence ID" value="NZ_JAQCUV010000097.1"/>
</dbReference>
<sequence>MTKKKVEVNEDILKNIIVGDIPVFGREKPMNENTEQPGQESVPVKNTEPAPATEPVEIQSEKTPPVKPRKKKDEAGSYRDKYLVNIPASNRSHVYINREVAECIKRILPVIAPDMSISGYISNILVDHIQQHWEEISELYNKEYYKPLKPF</sequence>
<dbReference type="InterPro" id="IPR021823">
    <property type="entry name" value="DUF3408"/>
</dbReference>
<reference evidence="2 3" key="1">
    <citation type="submission" date="2018-08" db="EMBL/GenBank/DDBJ databases">
        <title>A genome reference for cultivated species of the human gut microbiota.</title>
        <authorList>
            <person name="Zou Y."/>
            <person name="Xue W."/>
            <person name="Luo G."/>
        </authorList>
    </citation>
    <scope>NUCLEOTIDE SEQUENCE [LARGE SCALE GENOMIC DNA]</scope>
    <source>
        <strain evidence="2 3">AF14-7</strain>
    </source>
</reference>
<dbReference type="Proteomes" id="UP000283369">
    <property type="component" value="Unassembled WGS sequence"/>
</dbReference>
<gene>
    <name evidence="2" type="ORF">DWW25_24260</name>
</gene>
<accession>A0A412VF42</accession>
<proteinExistence type="predicted"/>
<dbReference type="EMBL" id="QRYV01000092">
    <property type="protein sequence ID" value="RGV04197.1"/>
    <property type="molecule type" value="Genomic_DNA"/>
</dbReference>
<protein>
    <submittedName>
        <fullName evidence="2">DUF3408 domain-containing protein</fullName>
    </submittedName>
</protein>
<evidence type="ECO:0000313" key="2">
    <source>
        <dbReference type="EMBL" id="RGV04197.1"/>
    </source>
</evidence>
<comment type="caution">
    <text evidence="2">The sequence shown here is derived from an EMBL/GenBank/DDBJ whole genome shotgun (WGS) entry which is preliminary data.</text>
</comment>
<organism evidence="2 3">
    <name type="scientific">Bacteroides xylanisolvens</name>
    <dbReference type="NCBI Taxonomy" id="371601"/>
    <lineage>
        <taxon>Bacteria</taxon>
        <taxon>Pseudomonadati</taxon>
        <taxon>Bacteroidota</taxon>
        <taxon>Bacteroidia</taxon>
        <taxon>Bacteroidales</taxon>
        <taxon>Bacteroidaceae</taxon>
        <taxon>Bacteroides</taxon>
    </lineage>
</organism>
<evidence type="ECO:0000313" key="3">
    <source>
        <dbReference type="Proteomes" id="UP000283369"/>
    </source>
</evidence>
<dbReference type="Pfam" id="PF11888">
    <property type="entry name" value="DUF3408"/>
    <property type="match status" value="1"/>
</dbReference>
<dbReference type="AlphaFoldDB" id="A0A412VF42"/>